<evidence type="ECO:0000313" key="1">
    <source>
        <dbReference type="EMBL" id="WAQ96089.1"/>
    </source>
</evidence>
<proteinExistence type="predicted"/>
<evidence type="ECO:0000313" key="2">
    <source>
        <dbReference type="EMBL" id="WAQ96178.1"/>
    </source>
</evidence>
<evidence type="ECO:0000313" key="3">
    <source>
        <dbReference type="Proteomes" id="UP001164746"/>
    </source>
</evidence>
<dbReference type="InterPro" id="IPR036249">
    <property type="entry name" value="Thioredoxin-like_sf"/>
</dbReference>
<protein>
    <submittedName>
        <fullName evidence="1">GST1D-like protein</fullName>
    </submittedName>
</protein>
<dbReference type="EMBL" id="CP111013">
    <property type="protein sequence ID" value="WAQ96178.1"/>
    <property type="molecule type" value="Genomic_DNA"/>
</dbReference>
<dbReference type="PANTHER" id="PTHR43969:SF9">
    <property type="entry name" value="GLUTATHIONE S TRANSFERASE D10, ISOFORM A-RELATED"/>
    <property type="match status" value="1"/>
</dbReference>
<dbReference type="SUPFAM" id="SSF52833">
    <property type="entry name" value="Thioredoxin-like"/>
    <property type="match status" value="1"/>
</dbReference>
<dbReference type="InterPro" id="IPR036282">
    <property type="entry name" value="Glutathione-S-Trfase_C_sf"/>
</dbReference>
<sequence>MSGLCLCVWFKHKPEEIFLKPRMGVGASSSPPKNLVLYIHGLSAPSRAVWMAAKAADIPINPDTTVPTLQDGDFSLWERLYPKDLQERAVCDRLLHYDLGSVYKTISEYMYPQLFQSKPPDTDKEAAMRKGQKYMCGDDMTIVDISMATNLALIELRNYKLDQWSLMATWYQRMKSLPYWAECNQGLYEWKSPMMMDH</sequence>
<dbReference type="Proteomes" id="UP001164746">
    <property type="component" value="Chromosome 2"/>
</dbReference>
<gene>
    <name evidence="1" type="ORF">MAR_028779</name>
    <name evidence="2" type="ORF">MAR_028868</name>
</gene>
<dbReference type="CDD" id="cd03177">
    <property type="entry name" value="GST_C_Delta_Epsilon"/>
    <property type="match status" value="1"/>
</dbReference>
<organism evidence="1 3">
    <name type="scientific">Mya arenaria</name>
    <name type="common">Soft-shell clam</name>
    <dbReference type="NCBI Taxonomy" id="6604"/>
    <lineage>
        <taxon>Eukaryota</taxon>
        <taxon>Metazoa</taxon>
        <taxon>Spiralia</taxon>
        <taxon>Lophotrochozoa</taxon>
        <taxon>Mollusca</taxon>
        <taxon>Bivalvia</taxon>
        <taxon>Autobranchia</taxon>
        <taxon>Heteroconchia</taxon>
        <taxon>Euheterodonta</taxon>
        <taxon>Imparidentia</taxon>
        <taxon>Neoheterodontei</taxon>
        <taxon>Myida</taxon>
        <taxon>Myoidea</taxon>
        <taxon>Myidae</taxon>
        <taxon>Mya</taxon>
    </lineage>
</organism>
<accession>A0ABY7DEJ8</accession>
<keyword evidence="3" id="KW-1185">Reference proteome</keyword>
<name>A0ABY7DEJ8_MYAAR</name>
<dbReference type="PANTHER" id="PTHR43969">
    <property type="entry name" value="GLUTATHIONE S TRANSFERASE D10, ISOFORM A-RELATED"/>
    <property type="match status" value="1"/>
</dbReference>
<dbReference type="EMBL" id="CP111013">
    <property type="protein sequence ID" value="WAQ96089.1"/>
    <property type="molecule type" value="Genomic_DNA"/>
</dbReference>
<dbReference type="Gene3D" id="1.20.1050.10">
    <property type="match status" value="1"/>
</dbReference>
<reference evidence="1" key="1">
    <citation type="submission" date="2022-11" db="EMBL/GenBank/DDBJ databases">
        <title>Centuries of genome instability and evolution in soft-shell clam transmissible cancer (bioRxiv).</title>
        <authorList>
            <person name="Hart S.F.M."/>
            <person name="Yonemitsu M.A."/>
            <person name="Giersch R.M."/>
            <person name="Beal B.F."/>
            <person name="Arriagada G."/>
            <person name="Davis B.W."/>
            <person name="Ostrander E.A."/>
            <person name="Goff S.P."/>
            <person name="Metzger M.J."/>
        </authorList>
    </citation>
    <scope>NUCLEOTIDE SEQUENCE</scope>
    <source>
        <strain evidence="1">MELC-2E11</strain>
        <tissue evidence="1">Siphon/mantle</tissue>
    </source>
</reference>
<dbReference type="SUPFAM" id="SSF47616">
    <property type="entry name" value="GST C-terminal domain-like"/>
    <property type="match status" value="1"/>
</dbReference>